<dbReference type="InterPro" id="IPR035896">
    <property type="entry name" value="AN1-like_Znf"/>
</dbReference>
<reference evidence="8" key="1">
    <citation type="journal article" date="2020" name="PLoS Negl. Trop. Dis.">
        <title>High-quality nuclear genome for Sarcoptes scabiei-A critical resource for a neglected parasite.</title>
        <authorList>
            <person name="Korhonen P.K."/>
            <person name="Gasser R.B."/>
            <person name="Ma G."/>
            <person name="Wang T."/>
            <person name="Stroehlein A.J."/>
            <person name="Young N.D."/>
            <person name="Ang C.S."/>
            <person name="Fernando D.D."/>
            <person name="Lu H.C."/>
            <person name="Taylor S."/>
            <person name="Reynolds S.L."/>
            <person name="Mofiz E."/>
            <person name="Najaraj S.H."/>
            <person name="Gowda H."/>
            <person name="Madugundu A."/>
            <person name="Renuse S."/>
            <person name="Holt D."/>
            <person name="Pandey A."/>
            <person name="Papenfuss A.T."/>
            <person name="Fischer K."/>
        </authorList>
    </citation>
    <scope>NUCLEOTIDE SEQUENCE [LARGE SCALE GENOMIC DNA]</scope>
</reference>
<proteinExistence type="predicted"/>
<keyword evidence="2" id="KW-0863">Zinc-finger</keyword>
<evidence type="ECO:0000256" key="1">
    <source>
        <dbReference type="ARBA" id="ARBA00022723"/>
    </source>
</evidence>
<dbReference type="Proteomes" id="UP000070412">
    <property type="component" value="Unassembled WGS sequence"/>
</dbReference>
<dbReference type="PANTHER" id="PTHR10634">
    <property type="entry name" value="AN1-TYPE ZINC FINGER PROTEIN"/>
    <property type="match status" value="1"/>
</dbReference>
<evidence type="ECO:0000259" key="5">
    <source>
        <dbReference type="PROSITE" id="PS51036"/>
    </source>
</evidence>
<dbReference type="PROSITE" id="PS51036">
    <property type="entry name" value="ZF_A20"/>
    <property type="match status" value="1"/>
</dbReference>
<dbReference type="EnsemblMetazoa" id="SSS_5562s_mrna">
    <property type="protein sequence ID" value="KAF7491332.1"/>
    <property type="gene ID" value="SSS_5562"/>
</dbReference>
<name>A0A834R927_SARSC</name>
<dbReference type="GO" id="GO:0008270">
    <property type="term" value="F:zinc ion binding"/>
    <property type="evidence" value="ECO:0007669"/>
    <property type="project" value="UniProtKB-KW"/>
</dbReference>
<keyword evidence="8" id="KW-1185">Reference proteome</keyword>
<dbReference type="SUPFAM" id="SSF57716">
    <property type="entry name" value="Glucocorticoid receptor-like (DNA-binding domain)"/>
    <property type="match status" value="1"/>
</dbReference>
<dbReference type="OrthoDB" id="428577at2759"/>
<feature type="region of interest" description="Disordered" evidence="4">
    <location>
        <begin position="103"/>
        <end position="145"/>
    </location>
</feature>
<dbReference type="Gene3D" id="1.20.5.4770">
    <property type="match status" value="1"/>
</dbReference>
<dbReference type="AlphaFoldDB" id="A0A834R927"/>
<sequence length="228" mass="24866">MESDPNQMSQSASLCRSGCGFYGNSSNDGLCSKCYKDALKRKQAAPTTTPSNPSSNITSNSSSLNLNNSELHANNLNSIKTLIASTSSTSLTNACSTISAISQESSQSTNSDEKSSNTDEPAIKDTTNNSVEVDPSDENQKTPKKKKMRCPICKANLGIIRKKICLNFIIVLFKSFLFSGFDCRCGGFFCGTHRYANMHNCSFDYKNHGAEEIRKNNPQVIGEKVQKI</sequence>
<gene>
    <name evidence="6" type="ORF">SSS_5562</name>
</gene>
<evidence type="ECO:0000256" key="3">
    <source>
        <dbReference type="ARBA" id="ARBA00022833"/>
    </source>
</evidence>
<dbReference type="SMART" id="SM00154">
    <property type="entry name" value="ZnF_AN1"/>
    <property type="match status" value="1"/>
</dbReference>
<dbReference type="GO" id="GO:0003677">
    <property type="term" value="F:DNA binding"/>
    <property type="evidence" value="ECO:0007669"/>
    <property type="project" value="InterPro"/>
</dbReference>
<dbReference type="OMA" id="YCAMHRY"/>
<dbReference type="SMART" id="SM00259">
    <property type="entry name" value="ZnF_A20"/>
    <property type="match status" value="1"/>
</dbReference>
<accession>A0A834R927</accession>
<evidence type="ECO:0000256" key="4">
    <source>
        <dbReference type="SAM" id="MobiDB-lite"/>
    </source>
</evidence>
<dbReference type="Pfam" id="PF01754">
    <property type="entry name" value="zf-A20"/>
    <property type="match status" value="1"/>
</dbReference>
<organism evidence="6">
    <name type="scientific">Sarcoptes scabiei</name>
    <name type="common">Itch mite</name>
    <name type="synonym">Acarus scabiei</name>
    <dbReference type="NCBI Taxonomy" id="52283"/>
    <lineage>
        <taxon>Eukaryota</taxon>
        <taxon>Metazoa</taxon>
        <taxon>Ecdysozoa</taxon>
        <taxon>Arthropoda</taxon>
        <taxon>Chelicerata</taxon>
        <taxon>Arachnida</taxon>
        <taxon>Acari</taxon>
        <taxon>Acariformes</taxon>
        <taxon>Sarcoptiformes</taxon>
        <taxon>Astigmata</taxon>
        <taxon>Psoroptidia</taxon>
        <taxon>Sarcoptoidea</taxon>
        <taxon>Sarcoptidae</taxon>
        <taxon>Sarcoptinae</taxon>
        <taxon>Sarcoptes</taxon>
    </lineage>
</organism>
<evidence type="ECO:0000313" key="8">
    <source>
        <dbReference type="Proteomes" id="UP000070412"/>
    </source>
</evidence>
<dbReference type="PANTHER" id="PTHR10634:SF149">
    <property type="entry name" value="AN1-TYPE DOMAIN-CONTAINING PROTEIN-RELATED"/>
    <property type="match status" value="1"/>
</dbReference>
<dbReference type="EMBL" id="WVUK01000060">
    <property type="protein sequence ID" value="KAF7491332.1"/>
    <property type="molecule type" value="Genomic_DNA"/>
</dbReference>
<dbReference type="SUPFAM" id="SSF118310">
    <property type="entry name" value="AN1-like Zinc finger"/>
    <property type="match status" value="1"/>
</dbReference>
<reference evidence="7" key="3">
    <citation type="submission" date="2022-06" db="UniProtKB">
        <authorList>
            <consortium name="EnsemblMetazoa"/>
        </authorList>
    </citation>
    <scope>IDENTIFICATION</scope>
</reference>
<keyword evidence="1" id="KW-0479">Metal-binding</keyword>
<evidence type="ECO:0000313" key="7">
    <source>
        <dbReference type="EnsemblMetazoa" id="KAF7491332.1"/>
    </source>
</evidence>
<feature type="compositionally biased region" description="Basic and acidic residues" evidence="4">
    <location>
        <begin position="111"/>
        <end position="123"/>
    </location>
</feature>
<protein>
    <submittedName>
        <fullName evidence="6">AN1-type zinc finger protein 6</fullName>
    </submittedName>
</protein>
<reference evidence="6" key="2">
    <citation type="submission" date="2020-01" db="EMBL/GenBank/DDBJ databases">
        <authorList>
            <person name="Korhonen P.K.K."/>
            <person name="Guangxu M.G."/>
            <person name="Wang T.W."/>
            <person name="Stroehlein A.J.S."/>
            <person name="Young N.D."/>
            <person name="Ang C.-S.A."/>
            <person name="Fernando D.W.F."/>
            <person name="Lu H.L."/>
            <person name="Taylor S.T."/>
            <person name="Ehtesham M.E.M."/>
            <person name="Najaraj S.H.N."/>
            <person name="Harsha G.H.G."/>
            <person name="Madugundu A.M."/>
            <person name="Renuse S.R."/>
            <person name="Holt D.H."/>
            <person name="Pandey A.P."/>
            <person name="Papenfuss A.P."/>
            <person name="Gasser R.B.G."/>
            <person name="Fischer K.F."/>
        </authorList>
    </citation>
    <scope>NUCLEOTIDE SEQUENCE</scope>
    <source>
        <strain evidence="6">SSS_KF_BRIS2020</strain>
    </source>
</reference>
<dbReference type="InterPro" id="IPR000058">
    <property type="entry name" value="Znf_AN1"/>
</dbReference>
<dbReference type="Gene3D" id="4.10.1110.10">
    <property type="entry name" value="AN1-like Zinc finger"/>
    <property type="match status" value="1"/>
</dbReference>
<keyword evidence="3" id="KW-0862">Zinc</keyword>
<dbReference type="InterPro" id="IPR050652">
    <property type="entry name" value="AN1_A20_ZnFinger"/>
</dbReference>
<feature type="region of interest" description="Disordered" evidence="4">
    <location>
        <begin position="44"/>
        <end position="63"/>
    </location>
</feature>
<feature type="domain" description="A20-type" evidence="5">
    <location>
        <begin position="9"/>
        <end position="43"/>
    </location>
</feature>
<evidence type="ECO:0000256" key="2">
    <source>
        <dbReference type="ARBA" id="ARBA00022771"/>
    </source>
</evidence>
<dbReference type="Pfam" id="PF01428">
    <property type="entry name" value="zf-AN1"/>
    <property type="match status" value="1"/>
</dbReference>
<dbReference type="InterPro" id="IPR002653">
    <property type="entry name" value="Znf_A20"/>
</dbReference>
<evidence type="ECO:0000313" key="6">
    <source>
        <dbReference type="EMBL" id="KAF7491332.1"/>
    </source>
</evidence>